<accession>A0A6G1JA42</accession>
<feature type="region of interest" description="Disordered" evidence="1">
    <location>
        <begin position="180"/>
        <end position="251"/>
    </location>
</feature>
<gene>
    <name evidence="2" type="ORF">K458DRAFT_485390</name>
</gene>
<dbReference type="EMBL" id="MU005575">
    <property type="protein sequence ID" value="KAF2687100.1"/>
    <property type="molecule type" value="Genomic_DNA"/>
</dbReference>
<dbReference type="AlphaFoldDB" id="A0A6G1JA42"/>
<reference evidence="2" key="1">
    <citation type="journal article" date="2020" name="Stud. Mycol.">
        <title>101 Dothideomycetes genomes: a test case for predicting lifestyles and emergence of pathogens.</title>
        <authorList>
            <person name="Haridas S."/>
            <person name="Albert R."/>
            <person name="Binder M."/>
            <person name="Bloem J."/>
            <person name="Labutti K."/>
            <person name="Salamov A."/>
            <person name="Andreopoulos B."/>
            <person name="Baker S."/>
            <person name="Barry K."/>
            <person name="Bills G."/>
            <person name="Bluhm B."/>
            <person name="Cannon C."/>
            <person name="Castanera R."/>
            <person name="Culley D."/>
            <person name="Daum C."/>
            <person name="Ezra D."/>
            <person name="Gonzalez J."/>
            <person name="Henrissat B."/>
            <person name="Kuo A."/>
            <person name="Liang C."/>
            <person name="Lipzen A."/>
            <person name="Lutzoni F."/>
            <person name="Magnuson J."/>
            <person name="Mondo S."/>
            <person name="Nolan M."/>
            <person name="Ohm R."/>
            <person name="Pangilinan J."/>
            <person name="Park H.-J."/>
            <person name="Ramirez L."/>
            <person name="Alfaro M."/>
            <person name="Sun H."/>
            <person name="Tritt A."/>
            <person name="Yoshinaga Y."/>
            <person name="Zwiers L.-H."/>
            <person name="Turgeon B."/>
            <person name="Goodwin S."/>
            <person name="Spatafora J."/>
            <person name="Crous P."/>
            <person name="Grigoriev I."/>
        </authorList>
    </citation>
    <scope>NUCLEOTIDE SEQUENCE</scope>
    <source>
        <strain evidence="2">CBS 122367</strain>
    </source>
</reference>
<feature type="compositionally biased region" description="Basic and acidic residues" evidence="1">
    <location>
        <begin position="651"/>
        <end position="660"/>
    </location>
</feature>
<feature type="region of interest" description="Disordered" evidence="1">
    <location>
        <begin position="455"/>
        <end position="503"/>
    </location>
</feature>
<feature type="compositionally biased region" description="Polar residues" evidence="1">
    <location>
        <begin position="458"/>
        <end position="483"/>
    </location>
</feature>
<organism evidence="2 3">
    <name type="scientific">Lentithecium fluviatile CBS 122367</name>
    <dbReference type="NCBI Taxonomy" id="1168545"/>
    <lineage>
        <taxon>Eukaryota</taxon>
        <taxon>Fungi</taxon>
        <taxon>Dikarya</taxon>
        <taxon>Ascomycota</taxon>
        <taxon>Pezizomycotina</taxon>
        <taxon>Dothideomycetes</taxon>
        <taxon>Pleosporomycetidae</taxon>
        <taxon>Pleosporales</taxon>
        <taxon>Massarineae</taxon>
        <taxon>Lentitheciaceae</taxon>
        <taxon>Lentithecium</taxon>
    </lineage>
</organism>
<keyword evidence="3" id="KW-1185">Reference proteome</keyword>
<name>A0A6G1JA42_9PLEO</name>
<evidence type="ECO:0000313" key="3">
    <source>
        <dbReference type="Proteomes" id="UP000799291"/>
    </source>
</evidence>
<feature type="compositionally biased region" description="Basic residues" evidence="1">
    <location>
        <begin position="217"/>
        <end position="232"/>
    </location>
</feature>
<feature type="region of interest" description="Disordered" evidence="1">
    <location>
        <begin position="389"/>
        <end position="408"/>
    </location>
</feature>
<sequence>MSSMHPVASSVATDLGNTDANSDPEYDSFVTPMAEETEPLIHKAGISNPRDSNPPVGRRVNTSLSVSGAKRVLRKSSSDHTLHARTWRRGSTNDSVQMMFRVDGRRKDLPDDVYSTSPAESSLQPPRHLLRRSSSNPGPQLRSRYHDLNSATLQRQLIKQTGYKGQSAPRPWRVRRARTANGPFHWTNPTSPRPGFKWFPFRSKSDPESVPQIPTKARLKNKPLKSSLKPKSKSAAATPPSGSTTDASTHIECQQLRRVKTVDFDETIAKKLPPLPPLKPWSAEPGRDPARGEHIPSARADNGKAPKKLQAARPTLTCPVSAIKSKVADCAVTRTDVHVVAVAPSWASDVADEGGIDPATPTMQIVESNNGCYEVIWDDVPAEDDARLRRRSSSTSQALHSVSSTAARGLERVNSKLTEWTWGREGQQEPFRPQIVVFPDSTEHTAHGDHEAMIAAPPNSQTTSANASRLPSQTVSAHASRSGSQDEGKIGVAYEESDRSDEETVAEDSLAMLVVPDPERSTATFTVAGRRGRQPPAIRRLSNMEDSELKFRGHRDSVTLARSRIHHAGGISPELFQHRDSVSMAKKRMHARNHAISDAKEIARPKGTILETFSSFNDSDLLPAPEIVKEHASKALKSSSSASMLRPQQPETKRHIRIVE</sequence>
<feature type="region of interest" description="Disordered" evidence="1">
    <location>
        <begin position="107"/>
        <end position="144"/>
    </location>
</feature>
<feature type="compositionally biased region" description="Polar residues" evidence="1">
    <location>
        <begin position="114"/>
        <end position="124"/>
    </location>
</feature>
<protein>
    <submittedName>
        <fullName evidence="2">Uncharacterized protein</fullName>
    </submittedName>
</protein>
<dbReference type="OrthoDB" id="3944862at2759"/>
<feature type="compositionally biased region" description="Basic and acidic residues" evidence="1">
    <location>
        <begin position="285"/>
        <end position="304"/>
    </location>
</feature>
<proteinExistence type="predicted"/>
<feature type="region of interest" description="Disordered" evidence="1">
    <location>
        <begin position="632"/>
        <end position="660"/>
    </location>
</feature>
<dbReference type="Proteomes" id="UP000799291">
    <property type="component" value="Unassembled WGS sequence"/>
</dbReference>
<feature type="compositionally biased region" description="Polar residues" evidence="1">
    <location>
        <begin position="10"/>
        <end position="21"/>
    </location>
</feature>
<feature type="compositionally biased region" description="Polar residues" evidence="1">
    <location>
        <begin position="393"/>
        <end position="406"/>
    </location>
</feature>
<evidence type="ECO:0000256" key="1">
    <source>
        <dbReference type="SAM" id="MobiDB-lite"/>
    </source>
</evidence>
<feature type="region of interest" description="Disordered" evidence="1">
    <location>
        <begin position="1"/>
        <end position="83"/>
    </location>
</feature>
<feature type="compositionally biased region" description="Low complexity" evidence="1">
    <location>
        <begin position="233"/>
        <end position="248"/>
    </location>
</feature>
<evidence type="ECO:0000313" key="2">
    <source>
        <dbReference type="EMBL" id="KAF2687100.1"/>
    </source>
</evidence>
<feature type="region of interest" description="Disordered" evidence="1">
    <location>
        <begin position="270"/>
        <end position="311"/>
    </location>
</feature>